<dbReference type="Proteomes" id="UP000598820">
    <property type="component" value="Unassembled WGS sequence"/>
</dbReference>
<name>A0A927AVQ9_9BACT</name>
<dbReference type="AlphaFoldDB" id="A0A927AVQ9"/>
<dbReference type="EMBL" id="JACWZY010000051">
    <property type="protein sequence ID" value="MBD2705320.1"/>
    <property type="molecule type" value="Genomic_DNA"/>
</dbReference>
<accession>A0A927AVQ9</accession>
<sequence>MNQFQLSILIAILFVSCHSEDQNILRLTDAQILEVKNQAILAKKLDDNRRDDQPTFDDSNGNRMFPYSLVGLTQRPQLIQTKQNGAVILNYRYDSVGRLQEAYLNYKLSEEAAYRQVYQYGQQGLQQISFYWGSMPGTPINLIRTLKFMTNHVGRINSYFESSSPAGGTTRQLRFDQRGQLIWSATVIGDPNTSTQVGEYSRAIRDVNNNVRTVRTLAGKFYTIDYEYDNKPNPLYELNAPDFTSPNNIIKEIKRNLSGEVVSVTEYTYEYRPDGYPIFRRSGTDVFEYVYAN</sequence>
<dbReference type="RefSeq" id="WP_190892616.1">
    <property type="nucleotide sequence ID" value="NZ_JACWZY010000051.1"/>
</dbReference>
<evidence type="ECO:0000313" key="2">
    <source>
        <dbReference type="Proteomes" id="UP000598820"/>
    </source>
</evidence>
<evidence type="ECO:0000313" key="1">
    <source>
        <dbReference type="EMBL" id="MBD2705320.1"/>
    </source>
</evidence>
<protein>
    <submittedName>
        <fullName evidence="1">Uncharacterized protein</fullName>
    </submittedName>
</protein>
<reference evidence="1" key="1">
    <citation type="submission" date="2020-09" db="EMBL/GenBank/DDBJ databases">
        <authorList>
            <person name="Kim M.K."/>
        </authorList>
    </citation>
    <scope>NUCLEOTIDE SEQUENCE</scope>
    <source>
        <strain evidence="1">BT702</strain>
    </source>
</reference>
<comment type="caution">
    <text evidence="1">The sequence shown here is derived from an EMBL/GenBank/DDBJ whole genome shotgun (WGS) entry which is preliminary data.</text>
</comment>
<organism evidence="1 2">
    <name type="scientific">Spirosoma profusum</name>
    <dbReference type="NCBI Taxonomy" id="2771354"/>
    <lineage>
        <taxon>Bacteria</taxon>
        <taxon>Pseudomonadati</taxon>
        <taxon>Bacteroidota</taxon>
        <taxon>Cytophagia</taxon>
        <taxon>Cytophagales</taxon>
        <taxon>Cytophagaceae</taxon>
        <taxon>Spirosoma</taxon>
    </lineage>
</organism>
<proteinExistence type="predicted"/>
<keyword evidence="2" id="KW-1185">Reference proteome</keyword>
<gene>
    <name evidence="1" type="ORF">IC229_32175</name>
</gene>